<dbReference type="Gene3D" id="2.70.160.11">
    <property type="entry name" value="Hnrnp arginine n-methyltransferase1"/>
    <property type="match status" value="1"/>
</dbReference>
<gene>
    <name evidence="1" type="ORF">GCM10011505_44340</name>
</gene>
<dbReference type="RefSeq" id="WP_188582028.1">
    <property type="nucleotide sequence ID" value="NZ_BMDZ01000079.1"/>
</dbReference>
<organism evidence="1 2">
    <name type="scientific">Tistrella bauzanensis</name>
    <dbReference type="NCBI Taxonomy" id="657419"/>
    <lineage>
        <taxon>Bacteria</taxon>
        <taxon>Pseudomonadati</taxon>
        <taxon>Pseudomonadota</taxon>
        <taxon>Alphaproteobacteria</taxon>
        <taxon>Geminicoccales</taxon>
        <taxon>Geminicoccaceae</taxon>
        <taxon>Tistrella</taxon>
    </lineage>
</organism>
<dbReference type="EMBL" id="BMDZ01000079">
    <property type="protein sequence ID" value="GGB58638.1"/>
    <property type="molecule type" value="Genomic_DNA"/>
</dbReference>
<proteinExistence type="predicted"/>
<sequence>MQEIISNDLLGEAVLPAIEDATKRLLKPGARMIPAVVAAQVALIEDEETGRRRMATTSGFDLSDFNHLGAPFYRTAPDQKGLSLRSEPVELMRFDLQSGGPFPSSRTTATLTANGGRVTGIVQWLKMDMDDKGDLIYENRPCTGIKSCWAVRVFPLDQPRDLAPGTTVRIGAQHDRNTIMIWCDGVDAAATATATAVA</sequence>
<name>A0ABQ1J5S1_9PROT</name>
<dbReference type="SUPFAM" id="SSF53335">
    <property type="entry name" value="S-adenosyl-L-methionine-dependent methyltransferases"/>
    <property type="match status" value="1"/>
</dbReference>
<dbReference type="Proteomes" id="UP000603352">
    <property type="component" value="Unassembled WGS sequence"/>
</dbReference>
<accession>A0ABQ1J5S1</accession>
<keyword evidence="2" id="KW-1185">Reference proteome</keyword>
<evidence type="ECO:0000313" key="1">
    <source>
        <dbReference type="EMBL" id="GGB58638.1"/>
    </source>
</evidence>
<reference evidence="2" key="1">
    <citation type="journal article" date="2019" name="Int. J. Syst. Evol. Microbiol.">
        <title>The Global Catalogue of Microorganisms (GCM) 10K type strain sequencing project: providing services to taxonomists for standard genome sequencing and annotation.</title>
        <authorList>
            <consortium name="The Broad Institute Genomics Platform"/>
            <consortium name="The Broad Institute Genome Sequencing Center for Infectious Disease"/>
            <person name="Wu L."/>
            <person name="Ma J."/>
        </authorList>
    </citation>
    <scope>NUCLEOTIDE SEQUENCE [LARGE SCALE GENOMIC DNA]</scope>
    <source>
        <strain evidence="2">CGMCC 1.10188</strain>
    </source>
</reference>
<comment type="caution">
    <text evidence="1">The sequence shown here is derived from an EMBL/GenBank/DDBJ whole genome shotgun (WGS) entry which is preliminary data.</text>
</comment>
<evidence type="ECO:0000313" key="2">
    <source>
        <dbReference type="Proteomes" id="UP000603352"/>
    </source>
</evidence>
<dbReference type="InterPro" id="IPR029063">
    <property type="entry name" value="SAM-dependent_MTases_sf"/>
</dbReference>
<protein>
    <submittedName>
        <fullName evidence="1">Uncharacterized protein</fullName>
    </submittedName>
</protein>